<evidence type="ECO:0000256" key="3">
    <source>
        <dbReference type="RuleBase" id="RU000481"/>
    </source>
</evidence>
<protein>
    <recommendedName>
        <fullName evidence="3">Aminotransferase</fullName>
        <ecNumber evidence="3">2.6.1.-</ecNumber>
    </recommendedName>
</protein>
<dbReference type="InterPro" id="IPR004839">
    <property type="entry name" value="Aminotransferase_I/II_large"/>
</dbReference>
<organism evidence="5 6">
    <name type="scientific">Cognatiyoonia koreensis</name>
    <dbReference type="NCBI Taxonomy" id="364200"/>
    <lineage>
        <taxon>Bacteria</taxon>
        <taxon>Pseudomonadati</taxon>
        <taxon>Pseudomonadota</taxon>
        <taxon>Alphaproteobacteria</taxon>
        <taxon>Rhodobacterales</taxon>
        <taxon>Paracoccaceae</taxon>
        <taxon>Cognatiyoonia</taxon>
    </lineage>
</organism>
<dbReference type="GO" id="GO:0030170">
    <property type="term" value="F:pyridoxal phosphate binding"/>
    <property type="evidence" value="ECO:0007669"/>
    <property type="project" value="InterPro"/>
</dbReference>
<accession>A0A1I0RCD8</accession>
<dbReference type="InterPro" id="IPR015424">
    <property type="entry name" value="PyrdxlP-dep_Trfase"/>
</dbReference>
<comment type="cofactor">
    <cofactor evidence="1 3">
        <name>pyridoxal 5'-phosphate</name>
        <dbReference type="ChEBI" id="CHEBI:597326"/>
    </cofactor>
</comment>
<keyword evidence="3" id="KW-0808">Transferase</keyword>
<dbReference type="PANTHER" id="PTHR42885:SF1">
    <property type="entry name" value="THREONINE-PHOSPHATE DECARBOXYLASE"/>
    <property type="match status" value="1"/>
</dbReference>
<dbReference type="OrthoDB" id="9799304at2"/>
<evidence type="ECO:0000256" key="2">
    <source>
        <dbReference type="ARBA" id="ARBA00022898"/>
    </source>
</evidence>
<comment type="similarity">
    <text evidence="3">Belongs to the class-I pyridoxal-phosphate-dependent aminotransferase family.</text>
</comment>
<evidence type="ECO:0000259" key="4">
    <source>
        <dbReference type="Pfam" id="PF00155"/>
    </source>
</evidence>
<keyword evidence="2" id="KW-0663">Pyridoxal phosphate</keyword>
<dbReference type="EMBL" id="FOIZ01000002">
    <property type="protein sequence ID" value="SEW38506.1"/>
    <property type="molecule type" value="Genomic_DNA"/>
</dbReference>
<dbReference type="GO" id="GO:0008483">
    <property type="term" value="F:transaminase activity"/>
    <property type="evidence" value="ECO:0007669"/>
    <property type="project" value="UniProtKB-KW"/>
</dbReference>
<dbReference type="InterPro" id="IPR004838">
    <property type="entry name" value="NHTrfase_class1_PyrdxlP-BS"/>
</dbReference>
<evidence type="ECO:0000313" key="6">
    <source>
        <dbReference type="Proteomes" id="UP000199167"/>
    </source>
</evidence>
<dbReference type="SUPFAM" id="SSF53383">
    <property type="entry name" value="PLP-dependent transferases"/>
    <property type="match status" value="1"/>
</dbReference>
<dbReference type="CDD" id="cd00609">
    <property type="entry name" value="AAT_like"/>
    <property type="match status" value="1"/>
</dbReference>
<dbReference type="InterPro" id="IPR015422">
    <property type="entry name" value="PyrdxlP-dep_Trfase_small"/>
</dbReference>
<dbReference type="AlphaFoldDB" id="A0A1I0RCD8"/>
<dbReference type="RefSeq" id="WP_089995187.1">
    <property type="nucleotide sequence ID" value="NZ_FOIZ01000002.1"/>
</dbReference>
<evidence type="ECO:0000256" key="1">
    <source>
        <dbReference type="ARBA" id="ARBA00001933"/>
    </source>
</evidence>
<dbReference type="EC" id="2.6.1.-" evidence="3"/>
<dbReference type="Proteomes" id="UP000199167">
    <property type="component" value="Unassembled WGS sequence"/>
</dbReference>
<feature type="domain" description="Aminotransferase class I/classII large" evidence="4">
    <location>
        <begin position="45"/>
        <end position="117"/>
    </location>
</feature>
<proteinExistence type="inferred from homology"/>
<keyword evidence="6" id="KW-1185">Reference proteome</keyword>
<gene>
    <name evidence="5" type="ORF">SAMN04488515_2477</name>
</gene>
<dbReference type="Pfam" id="PF00155">
    <property type="entry name" value="Aminotran_1_2"/>
    <property type="match status" value="2"/>
</dbReference>
<sequence length="311" mass="33571">MKNTRDHGGGLDAAIAQFGGSRADWLDLSTGINPVPYPMPTLTADAWTALPDANGLKLLIDRARRFWNVPDDAEIIAAPGASSIIAQLPRLKAPGKVAIPGPTYNEHGAAFRAAGWTLDDNGMDALVAVHPNNPDGHLWDATVVQAPFTIIDESFCDVVPDATLIHHAARKGTVVLKSFGKFWGLAGLRLGFAIGDPDILAQLGETLGPWQVSGPASQIGAEALADLAWSDETRQRLAADARQLDTLLLKQGAHLVGGTDLFRLYEVDNAKAAQQQLARHHVWSRIFPYADNWLRLGLPHPDRWGQLEAAF</sequence>
<name>A0A1I0RCD8_9RHOB</name>
<dbReference type="PANTHER" id="PTHR42885">
    <property type="entry name" value="HISTIDINOL-PHOSPHATE AMINOTRANSFERASE-RELATED"/>
    <property type="match status" value="1"/>
</dbReference>
<evidence type="ECO:0000313" key="5">
    <source>
        <dbReference type="EMBL" id="SEW38506.1"/>
    </source>
</evidence>
<feature type="domain" description="Aminotransferase class I/classII large" evidence="4">
    <location>
        <begin position="125"/>
        <end position="298"/>
    </location>
</feature>
<dbReference type="STRING" id="364200.SAMN04488515_2477"/>
<dbReference type="Gene3D" id="3.90.1150.10">
    <property type="entry name" value="Aspartate Aminotransferase, domain 1"/>
    <property type="match status" value="1"/>
</dbReference>
<dbReference type="PROSITE" id="PS00105">
    <property type="entry name" value="AA_TRANSFER_CLASS_1"/>
    <property type="match status" value="1"/>
</dbReference>
<keyword evidence="3" id="KW-0032">Aminotransferase</keyword>
<reference evidence="5 6" key="1">
    <citation type="submission" date="2016-10" db="EMBL/GenBank/DDBJ databases">
        <authorList>
            <person name="de Groot N.N."/>
        </authorList>
    </citation>
    <scope>NUCLEOTIDE SEQUENCE [LARGE SCALE GENOMIC DNA]</scope>
    <source>
        <strain evidence="5 6">DSM 17925</strain>
    </source>
</reference>
<dbReference type="Gene3D" id="3.40.640.10">
    <property type="entry name" value="Type I PLP-dependent aspartate aminotransferase-like (Major domain)"/>
    <property type="match status" value="1"/>
</dbReference>
<dbReference type="InterPro" id="IPR015421">
    <property type="entry name" value="PyrdxlP-dep_Trfase_major"/>
</dbReference>